<dbReference type="InterPro" id="IPR039420">
    <property type="entry name" value="WalR-like"/>
</dbReference>
<dbReference type="InterPro" id="IPR011006">
    <property type="entry name" value="CheY-like_superfamily"/>
</dbReference>
<organism evidence="4 5">
    <name type="scientific">Sphingoaurantiacus capsulatus</name>
    <dbReference type="NCBI Taxonomy" id="1771310"/>
    <lineage>
        <taxon>Bacteria</taxon>
        <taxon>Pseudomonadati</taxon>
        <taxon>Pseudomonadota</taxon>
        <taxon>Alphaproteobacteria</taxon>
        <taxon>Sphingomonadales</taxon>
        <taxon>Sphingosinicellaceae</taxon>
        <taxon>Sphingoaurantiacus</taxon>
    </lineage>
</organism>
<reference evidence="5" key="1">
    <citation type="journal article" date="2019" name="Int. J. Syst. Evol. Microbiol.">
        <title>The Global Catalogue of Microorganisms (GCM) 10K type strain sequencing project: providing services to taxonomists for standard genome sequencing and annotation.</title>
        <authorList>
            <consortium name="The Broad Institute Genomics Platform"/>
            <consortium name="The Broad Institute Genome Sequencing Center for Infectious Disease"/>
            <person name="Wu L."/>
            <person name="Ma J."/>
        </authorList>
    </citation>
    <scope>NUCLEOTIDE SEQUENCE [LARGE SCALE GENOMIC DNA]</scope>
    <source>
        <strain evidence="5">KCTC 42644</strain>
    </source>
</reference>
<feature type="domain" description="Response regulatory" evidence="3">
    <location>
        <begin position="11"/>
        <end position="126"/>
    </location>
</feature>
<evidence type="ECO:0000313" key="4">
    <source>
        <dbReference type="EMBL" id="MFC3711115.1"/>
    </source>
</evidence>
<name>A0ABV7X4N5_9SPHN</name>
<dbReference type="Pfam" id="PF00072">
    <property type="entry name" value="Response_reg"/>
    <property type="match status" value="1"/>
</dbReference>
<dbReference type="Proteomes" id="UP001595615">
    <property type="component" value="Unassembled WGS sequence"/>
</dbReference>
<dbReference type="PROSITE" id="PS50110">
    <property type="entry name" value="RESPONSE_REGULATORY"/>
    <property type="match status" value="1"/>
</dbReference>
<dbReference type="PANTHER" id="PTHR48111:SF56">
    <property type="entry name" value="TETRATHIONATE RESPONSE REGULATORY PROTEIN TTRR"/>
    <property type="match status" value="1"/>
</dbReference>
<gene>
    <name evidence="4" type="ORF">ACFOMD_00940</name>
</gene>
<protein>
    <submittedName>
        <fullName evidence="4">Response regulator transcription factor</fullName>
    </submittedName>
</protein>
<evidence type="ECO:0000313" key="5">
    <source>
        <dbReference type="Proteomes" id="UP001595615"/>
    </source>
</evidence>
<dbReference type="PANTHER" id="PTHR48111">
    <property type="entry name" value="REGULATOR OF RPOS"/>
    <property type="match status" value="1"/>
</dbReference>
<evidence type="ECO:0000256" key="2">
    <source>
        <dbReference type="PROSITE-ProRule" id="PRU00169"/>
    </source>
</evidence>
<proteinExistence type="predicted"/>
<feature type="modified residue" description="4-aspartylphosphate" evidence="2">
    <location>
        <position position="60"/>
    </location>
</feature>
<dbReference type="EMBL" id="JBHRXV010000001">
    <property type="protein sequence ID" value="MFC3711115.1"/>
    <property type="molecule type" value="Genomic_DNA"/>
</dbReference>
<accession>A0ABV7X4N5</accession>
<dbReference type="Gene3D" id="3.40.50.2300">
    <property type="match status" value="1"/>
</dbReference>
<dbReference type="SUPFAM" id="SSF52172">
    <property type="entry name" value="CheY-like"/>
    <property type="match status" value="1"/>
</dbReference>
<dbReference type="InterPro" id="IPR001789">
    <property type="entry name" value="Sig_transdc_resp-reg_receiver"/>
</dbReference>
<dbReference type="RefSeq" id="WP_380855400.1">
    <property type="nucleotide sequence ID" value="NZ_JBHRXV010000001.1"/>
</dbReference>
<keyword evidence="5" id="KW-1185">Reference proteome</keyword>
<evidence type="ECO:0000256" key="1">
    <source>
        <dbReference type="ARBA" id="ARBA00023125"/>
    </source>
</evidence>
<keyword evidence="2" id="KW-0597">Phosphoprotein</keyword>
<sequence length="134" mass="14663">MPDTAFLDYEHVAVVDDDEAVRFSTARLLKRKGFVTHVFTGGEMFLGEGLRQRFDCILLDVRMPGIDGLGVLRALKAQAGHVAPVIILTGHGDVPLAVEAMKLGARDFIEKPYTPDTLFQSIRNAIDGLPPPSF</sequence>
<comment type="caution">
    <text evidence="4">The sequence shown here is derived from an EMBL/GenBank/DDBJ whole genome shotgun (WGS) entry which is preliminary data.</text>
</comment>
<dbReference type="SMART" id="SM00448">
    <property type="entry name" value="REC"/>
    <property type="match status" value="1"/>
</dbReference>
<evidence type="ECO:0000259" key="3">
    <source>
        <dbReference type="PROSITE" id="PS50110"/>
    </source>
</evidence>
<keyword evidence="1" id="KW-0238">DNA-binding</keyword>